<evidence type="ECO:0000313" key="3">
    <source>
        <dbReference type="EMBL" id="KAJ8878846.1"/>
    </source>
</evidence>
<comment type="caution">
    <text evidence="3">The sequence shown here is derived from an EMBL/GenBank/DDBJ whole genome shotgun (WGS) entry which is preliminary data.</text>
</comment>
<keyword evidence="2" id="KW-1133">Transmembrane helix</keyword>
<name>A0ABQ9H3H3_9NEOP</name>
<sequence>MVEKLFLRREIRGREIGCKKEFLRQGDCLAFFLLSCFVCLNAVLYLTRALLASTAGGRSPARLVDRCAKWRDHASGACLENNGARNDHAMCWQSVRWRVPELQCLLLVMRKSLTSAGTREGRDWVIVECVVMRETRSSRAACLLHAAPPAAPLLGALATGLLWPHNRVLYPLSYCGPLLDSLTTELLRPYYRVLYTLDYCGPTSRLRKCHLKGAEVGTGQNAKEIIVPHQGSAFQTEKRGIDKGDKAHASKCPITLTCMSVLFVQRRLACGRGVDRSAPSGVPANNSHPGRKIEEGEGGRGIEKKILRSQEWCVSRDVSLADLGPREARFNWEGKGGGEWRGDDTEVLTGRKQHFTLPSWVFGGIVVRLLTSCLDEPCAILDGVTPGISVVWGL</sequence>
<evidence type="ECO:0000256" key="1">
    <source>
        <dbReference type="SAM" id="MobiDB-lite"/>
    </source>
</evidence>
<protein>
    <submittedName>
        <fullName evidence="3">Uncharacterized protein</fullName>
    </submittedName>
</protein>
<dbReference type="Proteomes" id="UP001159363">
    <property type="component" value="Chromosome 6"/>
</dbReference>
<keyword evidence="2" id="KW-0472">Membrane</keyword>
<reference evidence="3 4" key="1">
    <citation type="submission" date="2023-02" db="EMBL/GenBank/DDBJ databases">
        <title>LHISI_Scaffold_Assembly.</title>
        <authorList>
            <person name="Stuart O.P."/>
            <person name="Cleave R."/>
            <person name="Magrath M.J.L."/>
            <person name="Mikheyev A.S."/>
        </authorList>
    </citation>
    <scope>NUCLEOTIDE SEQUENCE [LARGE SCALE GENOMIC DNA]</scope>
    <source>
        <strain evidence="3">Daus_M_001</strain>
        <tissue evidence="3">Leg muscle</tissue>
    </source>
</reference>
<keyword evidence="4" id="KW-1185">Reference proteome</keyword>
<feature type="region of interest" description="Disordered" evidence="1">
    <location>
        <begin position="278"/>
        <end position="299"/>
    </location>
</feature>
<organism evidence="3 4">
    <name type="scientific">Dryococelus australis</name>
    <dbReference type="NCBI Taxonomy" id="614101"/>
    <lineage>
        <taxon>Eukaryota</taxon>
        <taxon>Metazoa</taxon>
        <taxon>Ecdysozoa</taxon>
        <taxon>Arthropoda</taxon>
        <taxon>Hexapoda</taxon>
        <taxon>Insecta</taxon>
        <taxon>Pterygota</taxon>
        <taxon>Neoptera</taxon>
        <taxon>Polyneoptera</taxon>
        <taxon>Phasmatodea</taxon>
        <taxon>Verophasmatodea</taxon>
        <taxon>Anareolatae</taxon>
        <taxon>Phasmatidae</taxon>
        <taxon>Eurycanthinae</taxon>
        <taxon>Dryococelus</taxon>
    </lineage>
</organism>
<accession>A0ABQ9H3H3</accession>
<evidence type="ECO:0000313" key="4">
    <source>
        <dbReference type="Proteomes" id="UP001159363"/>
    </source>
</evidence>
<dbReference type="EMBL" id="JARBHB010000007">
    <property type="protein sequence ID" value="KAJ8878846.1"/>
    <property type="molecule type" value="Genomic_DNA"/>
</dbReference>
<feature type="transmembrane region" description="Helical" evidence="2">
    <location>
        <begin position="29"/>
        <end position="51"/>
    </location>
</feature>
<evidence type="ECO:0000256" key="2">
    <source>
        <dbReference type="SAM" id="Phobius"/>
    </source>
</evidence>
<gene>
    <name evidence="3" type="ORF">PR048_019435</name>
</gene>
<proteinExistence type="predicted"/>
<keyword evidence="2" id="KW-0812">Transmembrane</keyword>